<accession>A0A8H7C7H1</accession>
<evidence type="ECO:0000313" key="5">
    <source>
        <dbReference type="Proteomes" id="UP000629468"/>
    </source>
</evidence>
<dbReference type="GO" id="GO:0005829">
    <property type="term" value="C:cytosol"/>
    <property type="evidence" value="ECO:0007669"/>
    <property type="project" value="GOC"/>
</dbReference>
<dbReference type="PANTHER" id="PTHR21663">
    <property type="entry name" value="HYPOTHETICAL HEAT DOMAIN-CONTAINING"/>
    <property type="match status" value="1"/>
</dbReference>
<sequence length="2029" mass="221339">MSIEYDDIVEAELAGDNKEVYLFRWLTETLKYVKEVSPSDLKAKQGDIEKALIKVVASPDPYPTPGRAFRNLIGKCFVEMYVRGETRTMFETVQAFMKIAGDFKAPTDKDGSKIAALSCVGDIMRVFGANVMSFMAEIVTVALKTAKSTSNPPLLRYQALVTLKKSIMTAKRAVTDTTMKDIYKQMRQHLSDKALSVQRASAKVFISIYSSDDGTHPTIGDIETILNICVKSLESADQLTRHTLAQLVGCLLASTQVERTVPLPEPAQKLKKEQENVDDDQTTSAHAAAEVKKALLNPAEMLQHLSNHFNKLHQSRRIRVGIFDLYAALFTQLGAGWVETNFSLVVGHLMNEIVALPRNSTNRYETLSTRSLVGILMRDLIGVRMLSEQGQIGAIQELANNYLKRWPAMMPGQVAPSSPVLVMALREVAGLLQQLGNAPPPVQDALSEPLVAILAHPNYTVRVTASWALRCFCYSTPLRLPKTILVLMEKLQRDLTLISTPSSTQEASQRALGHAYGLAALVSAIPERPLYVSYDVSAKVMDMATQLLKRASDHDLKVAGVEVEVAWMLIASLMSLGPNFVRPHLPQLLVLWRNALPKPTSKDSQNNSSRSAAEWNFLLHVRESALGAIMCFLQRNVSTLVPLDVARRIASLLSNALSFANGFISQNVEDPIEMQQLQQQQQQHQLPPGVKRERELTLREREALLRRRVYQCFSELGFGSIPESTQASLLQSTISAFANPDAYGAGGSAVQAAIASSAGTFTSVWAAVDGYGYGVTSNEVVDFGGIDIEGRDYLNRDDVEVSIDTLLRKPILGACEHDPLSLCQTKLSLNEYQLIEPPPPITSVIDAAIDLFARLLPLQDLSSIVKFIQQLLDFVKSPKNERNIGRKSAIFVNATVAFVLALRYAAMNPSRQVKDTLGSSQVTSLLSPFLKDALIDGDLVLRSAGSECIGRLASLSGTNYLTSQIKDLVDQVVNNRDPYSRAGSALAFGAIYTHVGGLAAGPLLKTTVNVLMSLSNDPHPVVHFWALNALGRVIDAASLSYAPFVSGTLGMLLKIYLMESHEREGGSTVHNANLGGECPAYPVVCQIIDAVVNVLGPDIRESSRTRELVLSLVTEFMEEEDEGICVEAIKCIQHFLMFAPEHINVPQIVKLFRQHLLSPRRPLKLASINALYQLVQKDALAMSKIGGDRLVEELFGMLDDDYSSVQGVRNVIESWLNQTVVYNPSAWIDLCQRIMSRTTASQQVVDAANRGGPRDDEGESLNVGGADSSQNTGAMSGARTLTTSRWRTQLFALRCLHNICSIIAESGRKEHLDAIFARRQGVQVTGLLFTRISDLIRMAFTASTAYVTEIRLEGLVVLRDIIEIFALSPDPAYDDALLLEQHQAPITAALTPAFSSDSTPEILASAVHACALFVGCGVVKDVGRMGRILKLLTTALEQSKESGTVSIGETGELGPNASAMLRISTLSAWAQLQVSSLKQKYLAKIIQPYRATLSSLWIAALRDYASIRIDSEFLHDTSSVAIDSSYSSLGREVLLPYYTRSWSIILRAVATVMQAEDPDVLAAMDGRELSQASTRPLKAKSREEPTAFFYILFGLVYEALSTSATDSGSATSDRETLVMACLEALKVLVKPEYAGKAILEPNIFDEFISLLYRMAMTESAAVQVHLVEMLGVLAATQGSKLADALSLTTPRAHCLRICCHILKHSTGTSRGPVIHGSAVDRIVLINTTFSALVAIANSIETDQREDIRSIAALLYNGLLKDETSEIDLVSPTFTSLKAILSISPLNDSDSRERYQRAIHALLSSCLLNIDEMRGRVGHISTRKIKTNMLAVVLMLTVVPVNVQVGRAAIEHTCFLVSQKLLADDEVSLTAAQCAKTLAGASSNGHPMLRHCVRLLMPGLVEFVAKVAPLVHDDTITESQTAAVTETWKAFSTFFTSVPDEKRPRLLGVLLPTLSLLLSTAGGIPPPLSSQTVAQVLAYASASPAAFKMAADKLEPSTRELLEASVRKAVGPTSTTNQTSAKPQISLRSF</sequence>
<dbReference type="SUPFAM" id="SSF48371">
    <property type="entry name" value="ARM repeat"/>
    <property type="match status" value="3"/>
</dbReference>
<dbReference type="GO" id="GO:0030139">
    <property type="term" value="C:endocytic vesicle"/>
    <property type="evidence" value="ECO:0007669"/>
    <property type="project" value="TreeGrafter"/>
</dbReference>
<dbReference type="EMBL" id="JABXXO010000010">
    <property type="protein sequence ID" value="KAF7767866.1"/>
    <property type="molecule type" value="Genomic_DNA"/>
</dbReference>
<organism evidence="4 5">
    <name type="scientific">Agaricus bisporus var. burnettii</name>
    <dbReference type="NCBI Taxonomy" id="192524"/>
    <lineage>
        <taxon>Eukaryota</taxon>
        <taxon>Fungi</taxon>
        <taxon>Dikarya</taxon>
        <taxon>Basidiomycota</taxon>
        <taxon>Agaricomycotina</taxon>
        <taxon>Agaricomycetes</taxon>
        <taxon>Agaricomycetidae</taxon>
        <taxon>Agaricales</taxon>
        <taxon>Agaricineae</taxon>
        <taxon>Agaricaceae</taxon>
        <taxon>Agaricus</taxon>
    </lineage>
</organism>
<feature type="compositionally biased region" description="Polar residues" evidence="2">
    <location>
        <begin position="1267"/>
        <end position="1278"/>
    </location>
</feature>
<dbReference type="Pfam" id="PF25468">
    <property type="entry name" value="HEAT_HEATR5A"/>
    <property type="match status" value="1"/>
</dbReference>
<gene>
    <name evidence="4" type="ORF">Agabi119p4_7109</name>
</gene>
<feature type="compositionally biased region" description="Polar residues" evidence="2">
    <location>
        <begin position="2011"/>
        <end position="2029"/>
    </location>
</feature>
<dbReference type="Pfam" id="PF20210">
    <property type="entry name" value="Laa1_Sip1_HTR5"/>
    <property type="match status" value="1"/>
</dbReference>
<dbReference type="InterPro" id="IPR040108">
    <property type="entry name" value="Laa1/Sip1/HEATR5"/>
</dbReference>
<feature type="region of interest" description="Disordered" evidence="2">
    <location>
        <begin position="1248"/>
        <end position="1278"/>
    </location>
</feature>
<name>A0A8H7C7H1_AGABI</name>
<comment type="caution">
    <text evidence="4">The sequence shown here is derived from an EMBL/GenBank/DDBJ whole genome shotgun (WGS) entry which is preliminary data.</text>
</comment>
<dbReference type="PANTHER" id="PTHR21663:SF0">
    <property type="entry name" value="HEAT REPEAT-CONTAINING PROTEIN 5B"/>
    <property type="match status" value="1"/>
</dbReference>
<dbReference type="Proteomes" id="UP000629468">
    <property type="component" value="Unassembled WGS sequence"/>
</dbReference>
<dbReference type="InterPro" id="IPR016024">
    <property type="entry name" value="ARM-type_fold"/>
</dbReference>
<dbReference type="InterPro" id="IPR011989">
    <property type="entry name" value="ARM-like"/>
</dbReference>
<evidence type="ECO:0000256" key="1">
    <source>
        <dbReference type="ARBA" id="ARBA00008304"/>
    </source>
</evidence>
<evidence type="ECO:0000313" key="4">
    <source>
        <dbReference type="EMBL" id="KAF7767866.1"/>
    </source>
</evidence>
<dbReference type="InterPro" id="IPR057981">
    <property type="entry name" value="TPR_LAA1-like_C"/>
</dbReference>
<dbReference type="GO" id="GO:0016020">
    <property type="term" value="C:membrane"/>
    <property type="evidence" value="ECO:0007669"/>
    <property type="project" value="TreeGrafter"/>
</dbReference>
<feature type="domain" description="LAA1-like C-terminal TPR repeats" evidence="3">
    <location>
        <begin position="1849"/>
        <end position="2016"/>
    </location>
</feature>
<dbReference type="GO" id="GO:0005794">
    <property type="term" value="C:Golgi apparatus"/>
    <property type="evidence" value="ECO:0007669"/>
    <property type="project" value="TreeGrafter"/>
</dbReference>
<protein>
    <recommendedName>
        <fullName evidence="3">LAA1-like C-terminal TPR repeats domain-containing protein</fullName>
    </recommendedName>
</protein>
<reference evidence="4 5" key="1">
    <citation type="journal article" name="Sci. Rep.">
        <title>Telomere-to-telomere assembled and centromere annotated genomes of the two main subspecies of the button mushroom Agaricus bisporus reveal especially polymorphic chromosome ends.</title>
        <authorList>
            <person name="Sonnenberg A.S.M."/>
            <person name="Sedaghat-Telgerd N."/>
            <person name="Lavrijssen B."/>
            <person name="Ohm R.A."/>
            <person name="Hendrickx P.M."/>
            <person name="Scholtmeijer K."/>
            <person name="Baars J.J.P."/>
            <person name="van Peer A."/>
        </authorList>
    </citation>
    <scope>NUCLEOTIDE SEQUENCE [LARGE SCALE GENOMIC DNA]</scope>
    <source>
        <strain evidence="4 5">H119_p4</strain>
    </source>
</reference>
<evidence type="ECO:0000256" key="2">
    <source>
        <dbReference type="SAM" id="MobiDB-lite"/>
    </source>
</evidence>
<feature type="region of interest" description="Disordered" evidence="2">
    <location>
        <begin position="2007"/>
        <end position="2029"/>
    </location>
</feature>
<dbReference type="Pfam" id="PF25808">
    <property type="entry name" value="TPR_LAA1_C"/>
    <property type="match status" value="1"/>
</dbReference>
<dbReference type="Gene3D" id="1.25.10.10">
    <property type="entry name" value="Leucine-rich Repeat Variant"/>
    <property type="match status" value="4"/>
</dbReference>
<dbReference type="InterPro" id="IPR046837">
    <property type="entry name" value="Laa1/Sip1/HEATR5-like_HEAT"/>
</dbReference>
<comment type="similarity">
    <text evidence="1">Belongs to the HEATR5 family.</text>
</comment>
<dbReference type="GO" id="GO:0042147">
    <property type="term" value="P:retrograde transport, endosome to Golgi"/>
    <property type="evidence" value="ECO:0007669"/>
    <property type="project" value="TreeGrafter"/>
</dbReference>
<dbReference type="GO" id="GO:0008104">
    <property type="term" value="P:intracellular protein localization"/>
    <property type="evidence" value="ECO:0007669"/>
    <property type="project" value="TreeGrafter"/>
</dbReference>
<proteinExistence type="inferred from homology"/>
<evidence type="ECO:0000259" key="3">
    <source>
        <dbReference type="Pfam" id="PF25808"/>
    </source>
</evidence>
<dbReference type="GO" id="GO:0006897">
    <property type="term" value="P:endocytosis"/>
    <property type="evidence" value="ECO:0007669"/>
    <property type="project" value="TreeGrafter"/>
</dbReference>